<evidence type="ECO:0000256" key="1">
    <source>
        <dbReference type="ARBA" id="ARBA00022670"/>
    </source>
</evidence>
<reference evidence="3" key="1">
    <citation type="journal article" date="2014" name="Front. Microbiol.">
        <title>High frequency of phylogenetically diverse reductive dehalogenase-homologous genes in deep subseafloor sedimentary metagenomes.</title>
        <authorList>
            <person name="Kawai M."/>
            <person name="Futagami T."/>
            <person name="Toyoda A."/>
            <person name="Takaki Y."/>
            <person name="Nishi S."/>
            <person name="Hori S."/>
            <person name="Arai W."/>
            <person name="Tsubouchi T."/>
            <person name="Morono Y."/>
            <person name="Uchiyama I."/>
            <person name="Ito T."/>
            <person name="Fujiyama A."/>
            <person name="Inagaki F."/>
            <person name="Takami H."/>
        </authorList>
    </citation>
    <scope>NUCLEOTIDE SEQUENCE</scope>
    <source>
        <strain evidence="3">Expedition CK06-06</strain>
    </source>
</reference>
<accession>X1CB76</accession>
<name>X1CB76_9ZZZZ</name>
<comment type="caution">
    <text evidence="3">The sequence shown here is derived from an EMBL/GenBank/DDBJ whole genome shotgun (WGS) entry which is preliminary data.</text>
</comment>
<feature type="non-terminal residue" evidence="3">
    <location>
        <position position="289"/>
    </location>
</feature>
<dbReference type="Gene3D" id="2.40.10.120">
    <property type="match status" value="1"/>
</dbReference>
<dbReference type="PRINTS" id="PR00834">
    <property type="entry name" value="PROTEASES2C"/>
</dbReference>
<dbReference type="InterPro" id="IPR001940">
    <property type="entry name" value="Peptidase_S1C"/>
</dbReference>
<dbReference type="PANTHER" id="PTHR43343">
    <property type="entry name" value="PEPTIDASE S12"/>
    <property type="match status" value="1"/>
</dbReference>
<dbReference type="AlphaFoldDB" id="X1CB76"/>
<keyword evidence="1" id="KW-0645">Protease</keyword>
<dbReference type="InterPro" id="IPR009003">
    <property type="entry name" value="Peptidase_S1_PA"/>
</dbReference>
<dbReference type="EMBL" id="BART01021915">
    <property type="protein sequence ID" value="GAH04772.1"/>
    <property type="molecule type" value="Genomic_DNA"/>
</dbReference>
<evidence type="ECO:0008006" key="4">
    <source>
        <dbReference type="Google" id="ProtNLM"/>
    </source>
</evidence>
<keyword evidence="2" id="KW-0378">Hydrolase</keyword>
<proteinExistence type="predicted"/>
<sequence>FKERIISLDPIEGIWNNTHTIKKYIRFNRLITQKYNPQVELVAIFKVGNDYKIWSIDGDNSYATRTFENAASSGIYLFQCTYSQTFSTSKANAILTGNGLLEFSYEKPTAQLKMDFGQNYFDGISLIYEHNWIKVSPKKEDYTTSQKTSGTSFAISSNGLIVTNFHLIDGAKNINVRGINGDFNKTYKAKVIVSDKNNDLAIIQIYDYRFSSLSTIPYTIKTNLAGVGENIYVLGYPLRATMGDEIKLTNGIISSKTGFKGDITSYQISAPVQPGNSGGSLFDNQGNIL</sequence>
<feature type="non-terminal residue" evidence="3">
    <location>
        <position position="1"/>
    </location>
</feature>
<dbReference type="PANTHER" id="PTHR43343:SF3">
    <property type="entry name" value="PROTEASE DO-LIKE 8, CHLOROPLASTIC"/>
    <property type="match status" value="1"/>
</dbReference>
<protein>
    <recommendedName>
        <fullName evidence="4">Serine protease</fullName>
    </recommendedName>
</protein>
<evidence type="ECO:0000313" key="3">
    <source>
        <dbReference type="EMBL" id="GAH04772.1"/>
    </source>
</evidence>
<dbReference type="GO" id="GO:0006508">
    <property type="term" value="P:proteolysis"/>
    <property type="evidence" value="ECO:0007669"/>
    <property type="project" value="UniProtKB-KW"/>
</dbReference>
<gene>
    <name evidence="3" type="ORF">S01H4_40276</name>
</gene>
<evidence type="ECO:0000256" key="2">
    <source>
        <dbReference type="ARBA" id="ARBA00022801"/>
    </source>
</evidence>
<dbReference type="SUPFAM" id="SSF50494">
    <property type="entry name" value="Trypsin-like serine proteases"/>
    <property type="match status" value="1"/>
</dbReference>
<dbReference type="Pfam" id="PF13365">
    <property type="entry name" value="Trypsin_2"/>
    <property type="match status" value="1"/>
</dbReference>
<dbReference type="GO" id="GO:0004252">
    <property type="term" value="F:serine-type endopeptidase activity"/>
    <property type="evidence" value="ECO:0007669"/>
    <property type="project" value="InterPro"/>
</dbReference>
<dbReference type="InterPro" id="IPR051201">
    <property type="entry name" value="Chloro_Bact_Ser_Proteases"/>
</dbReference>
<organism evidence="3">
    <name type="scientific">marine sediment metagenome</name>
    <dbReference type="NCBI Taxonomy" id="412755"/>
    <lineage>
        <taxon>unclassified sequences</taxon>
        <taxon>metagenomes</taxon>
        <taxon>ecological metagenomes</taxon>
    </lineage>
</organism>